<dbReference type="OrthoDB" id="9809197at2"/>
<dbReference type="KEGG" id="alus:STSP2_02029"/>
<keyword evidence="9" id="KW-1185">Reference proteome</keyword>
<dbReference type="InterPro" id="IPR010200">
    <property type="entry name" value="HflC"/>
</dbReference>
<proteinExistence type="inferred from homology"/>
<keyword evidence="8" id="KW-0378">Hydrolase</keyword>
<gene>
    <name evidence="8" type="primary">hflC</name>
    <name evidence="8" type="ORF">STSP2_02029</name>
</gene>
<accession>A0A1U9NLP2</accession>
<dbReference type="Proteomes" id="UP000189674">
    <property type="component" value="Chromosome"/>
</dbReference>
<dbReference type="InterPro" id="IPR036013">
    <property type="entry name" value="Band_7/SPFH_dom_sf"/>
</dbReference>
<name>A0A1U9NLP2_9BACT</name>
<evidence type="ECO:0000256" key="3">
    <source>
        <dbReference type="ARBA" id="ARBA00022692"/>
    </source>
</evidence>
<keyword evidence="3" id="KW-0812">Transmembrane</keyword>
<dbReference type="AlphaFoldDB" id="A0A1U9NLP2"/>
<dbReference type="GO" id="GO:0008233">
    <property type="term" value="F:peptidase activity"/>
    <property type="evidence" value="ECO:0007669"/>
    <property type="project" value="UniProtKB-KW"/>
</dbReference>
<protein>
    <recommendedName>
        <fullName evidence="6">Protein HflC</fullName>
    </recommendedName>
</protein>
<evidence type="ECO:0000256" key="5">
    <source>
        <dbReference type="ARBA" id="ARBA00023136"/>
    </source>
</evidence>
<evidence type="ECO:0000256" key="4">
    <source>
        <dbReference type="ARBA" id="ARBA00022989"/>
    </source>
</evidence>
<dbReference type="PANTHER" id="PTHR42911">
    <property type="entry name" value="MODULATOR OF FTSH PROTEASE HFLC"/>
    <property type="match status" value="1"/>
</dbReference>
<evidence type="ECO:0000256" key="6">
    <source>
        <dbReference type="PIRNR" id="PIRNR005651"/>
    </source>
</evidence>
<dbReference type="EMBL" id="CP019791">
    <property type="protein sequence ID" value="AQT68853.1"/>
    <property type="molecule type" value="Genomic_DNA"/>
</dbReference>
<dbReference type="SUPFAM" id="SSF117892">
    <property type="entry name" value="Band 7/SPFH domain"/>
    <property type="match status" value="1"/>
</dbReference>
<dbReference type="GO" id="GO:0016020">
    <property type="term" value="C:membrane"/>
    <property type="evidence" value="ECO:0007669"/>
    <property type="project" value="UniProtKB-SubCell"/>
</dbReference>
<comment type="function">
    <text evidence="6">HflC and HflK could regulate a protease.</text>
</comment>
<dbReference type="GO" id="GO:0006508">
    <property type="term" value="P:proteolysis"/>
    <property type="evidence" value="ECO:0007669"/>
    <property type="project" value="UniProtKB-KW"/>
</dbReference>
<dbReference type="STRING" id="1936003.STSP2_02029"/>
<keyword evidence="8" id="KW-0645">Protease</keyword>
<dbReference type="RefSeq" id="WP_146662193.1">
    <property type="nucleotide sequence ID" value="NZ_CP019791.1"/>
</dbReference>
<comment type="similarity">
    <text evidence="2 6">Belongs to the band 7/mec-2 family. HflC subfamily.</text>
</comment>
<sequence>MKNLWIIVLVFLIVGVLGLYWFSFQVRETETVVVTRFGEPVRTISEPDWYMKWPVPINKVHRFDSRNHFFELDLEQTNTRNGEPILVTSYVVWRISDPQKFLESVENEREAETQLESLVRDAQNKVVGQYSFSEFVNSDPEKIKFNEIEQEMLARLDQAETDYGIDITKAGIKRLGVPESVTQKVFDRIRADRERRIAKIIADGEAAAGKIRADAESKRTELLAIVEAEAKAIKGRGDAEAAKYYKMLEEDPQLAMFLRDLEALKKILKQKSTIVLGADSDPLKLLKGLPELDLPEAEEQSEDAVAADGQSS</sequence>
<dbReference type="InterPro" id="IPR001107">
    <property type="entry name" value="Band_7"/>
</dbReference>
<dbReference type="PIRSF" id="PIRSF005651">
    <property type="entry name" value="HflC"/>
    <property type="match status" value="1"/>
</dbReference>
<dbReference type="PANTHER" id="PTHR42911:SF1">
    <property type="entry name" value="MODULATOR OF FTSH PROTEASE HFLC"/>
    <property type="match status" value="1"/>
</dbReference>
<dbReference type="Pfam" id="PF01145">
    <property type="entry name" value="Band_7"/>
    <property type="match status" value="1"/>
</dbReference>
<reference evidence="9" key="1">
    <citation type="submission" date="2017-02" db="EMBL/GenBank/DDBJ databases">
        <title>Comparative genomics and description of representatives of a novel lineage of planctomycetes thriving in anoxic sediments.</title>
        <authorList>
            <person name="Spring S."/>
            <person name="Bunk B."/>
            <person name="Sproer C."/>
        </authorList>
    </citation>
    <scope>NUCLEOTIDE SEQUENCE [LARGE SCALE GENOMIC DNA]</scope>
    <source>
        <strain evidence="9">ST-NAGAB-D1</strain>
    </source>
</reference>
<evidence type="ECO:0000313" key="9">
    <source>
        <dbReference type="Proteomes" id="UP000189674"/>
    </source>
</evidence>
<keyword evidence="4" id="KW-1133">Transmembrane helix</keyword>
<feature type="domain" description="Band 7" evidence="7">
    <location>
        <begin position="22"/>
        <end position="189"/>
    </location>
</feature>
<comment type="subcellular location">
    <subcellularLocation>
        <location evidence="1">Membrane</location>
        <topology evidence="1">Single-pass membrane protein</topology>
    </subcellularLocation>
</comment>
<evidence type="ECO:0000256" key="1">
    <source>
        <dbReference type="ARBA" id="ARBA00004167"/>
    </source>
</evidence>
<dbReference type="SMART" id="SM00244">
    <property type="entry name" value="PHB"/>
    <property type="match status" value="1"/>
</dbReference>
<organism evidence="8 9">
    <name type="scientific">Anaerohalosphaera lusitana</name>
    <dbReference type="NCBI Taxonomy" id="1936003"/>
    <lineage>
        <taxon>Bacteria</taxon>
        <taxon>Pseudomonadati</taxon>
        <taxon>Planctomycetota</taxon>
        <taxon>Phycisphaerae</taxon>
        <taxon>Sedimentisphaerales</taxon>
        <taxon>Anaerohalosphaeraceae</taxon>
        <taxon>Anaerohalosphaera</taxon>
    </lineage>
</organism>
<evidence type="ECO:0000256" key="2">
    <source>
        <dbReference type="ARBA" id="ARBA00007862"/>
    </source>
</evidence>
<evidence type="ECO:0000259" key="7">
    <source>
        <dbReference type="SMART" id="SM00244"/>
    </source>
</evidence>
<dbReference type="CDD" id="cd03405">
    <property type="entry name" value="SPFH_HflC"/>
    <property type="match status" value="1"/>
</dbReference>
<evidence type="ECO:0000313" key="8">
    <source>
        <dbReference type="EMBL" id="AQT68853.1"/>
    </source>
</evidence>
<keyword evidence="5" id="KW-0472">Membrane</keyword>
<dbReference type="Gene3D" id="3.30.479.30">
    <property type="entry name" value="Band 7 domain"/>
    <property type="match status" value="1"/>
</dbReference>